<comment type="caution">
    <text evidence="4">The sequence shown here is derived from an EMBL/GenBank/DDBJ whole genome shotgun (WGS) entry which is preliminary data.</text>
</comment>
<protein>
    <submittedName>
        <fullName evidence="4">Glutamate-1-semialdehyde 2,1-aminomutase</fullName>
    </submittedName>
</protein>
<dbReference type="InterPro" id="IPR015422">
    <property type="entry name" value="PyrdxlP-dep_Trfase_small"/>
</dbReference>
<evidence type="ECO:0000256" key="3">
    <source>
        <dbReference type="RuleBase" id="RU003560"/>
    </source>
</evidence>
<gene>
    <name evidence="4" type="ORF">DFR64_2576</name>
</gene>
<dbReference type="InterPro" id="IPR015421">
    <property type="entry name" value="PyrdxlP-dep_Trfase_major"/>
</dbReference>
<dbReference type="GO" id="GO:0008483">
    <property type="term" value="F:transaminase activity"/>
    <property type="evidence" value="ECO:0007669"/>
    <property type="project" value="InterPro"/>
</dbReference>
<comment type="cofactor">
    <cofactor evidence="1">
        <name>pyridoxal 5'-phosphate</name>
        <dbReference type="ChEBI" id="CHEBI:597326"/>
    </cofactor>
</comment>
<dbReference type="SUPFAM" id="SSF53383">
    <property type="entry name" value="PLP-dependent transferases"/>
    <property type="match status" value="1"/>
</dbReference>
<dbReference type="PANTHER" id="PTHR43713">
    <property type="entry name" value="GLUTAMATE-1-SEMIALDEHYDE 2,1-AMINOMUTASE"/>
    <property type="match status" value="1"/>
</dbReference>
<organism evidence="4 5">
    <name type="scientific">Pelolinea submarina</name>
    <dbReference type="NCBI Taxonomy" id="913107"/>
    <lineage>
        <taxon>Bacteria</taxon>
        <taxon>Bacillati</taxon>
        <taxon>Chloroflexota</taxon>
        <taxon>Anaerolineae</taxon>
        <taxon>Anaerolineales</taxon>
        <taxon>Anaerolineaceae</taxon>
        <taxon>Pelolinea</taxon>
    </lineage>
</organism>
<dbReference type="Proteomes" id="UP000256388">
    <property type="component" value="Unassembled WGS sequence"/>
</dbReference>
<dbReference type="Gene3D" id="3.40.640.10">
    <property type="entry name" value="Type I PLP-dependent aspartate aminotransferase-like (Major domain)"/>
    <property type="match status" value="1"/>
</dbReference>
<keyword evidence="2 3" id="KW-0663">Pyridoxal phosphate</keyword>
<sequence length="472" mass="51698">MDYQEIIDRKKKILATATKSIPESVVADVKKEYAQKCKGSIASYERAKKVIPAGLEHNLGLLNPYPLTMKTAKNASIWDVDGNEYVDYLMGGGPIILGHKVKEVDDKVISFLENYGPSTGLTCESEILCAEEIAKHVPSVEMVRFLASGTESDLLAIRLARTFTGKTKIIKIMGSYHGWSDQMLLSPDRPGTGNGHTSGIPKECYMHTIEVMPNDFDGLQRIFNENKGDIAAVLAEPTGGHAGTFPNHPDWNKTLRKICNDNGAMLIFDEVVTGFRLGMGGGQEYYNTMPDITVMGKIITHGYPSCGAVGGRREIMSLCHPGGLNGKSAYTGGTLSANPISTTAGYHSLKCIEKYHAIDKASDYGDLLTAKLNELFATRGDLPFFAYNIRSIVHVETACPSGTFLVKDSRNVSDDEQKLRSKAAEDIYIALMNEGVLLLGDCKRMYTCMQHDETTMNKTLAAWEKVISMIPA</sequence>
<dbReference type="Gene3D" id="3.90.1150.10">
    <property type="entry name" value="Aspartate Aminotransferase, domain 1"/>
    <property type="match status" value="1"/>
</dbReference>
<dbReference type="InterPro" id="IPR015424">
    <property type="entry name" value="PyrdxlP-dep_Trfase"/>
</dbReference>
<evidence type="ECO:0000256" key="2">
    <source>
        <dbReference type="ARBA" id="ARBA00022898"/>
    </source>
</evidence>
<dbReference type="Pfam" id="PF00202">
    <property type="entry name" value="Aminotran_3"/>
    <property type="match status" value="1"/>
</dbReference>
<dbReference type="RefSeq" id="WP_116225846.1">
    <property type="nucleotide sequence ID" value="NZ_AP018437.1"/>
</dbReference>
<evidence type="ECO:0000256" key="1">
    <source>
        <dbReference type="ARBA" id="ARBA00001933"/>
    </source>
</evidence>
<evidence type="ECO:0000313" key="5">
    <source>
        <dbReference type="Proteomes" id="UP000256388"/>
    </source>
</evidence>
<dbReference type="OrthoDB" id="9807885at2"/>
<proteinExistence type="inferred from homology"/>
<keyword evidence="5" id="KW-1185">Reference proteome</keyword>
<dbReference type="InterPro" id="IPR005814">
    <property type="entry name" value="Aminotrans_3"/>
</dbReference>
<dbReference type="PANTHER" id="PTHR43713:SF3">
    <property type="entry name" value="GLUTAMATE-1-SEMIALDEHYDE 2,1-AMINOMUTASE 1, CHLOROPLASTIC-RELATED"/>
    <property type="match status" value="1"/>
</dbReference>
<name>A0A347ZQE4_9CHLR</name>
<evidence type="ECO:0000313" key="4">
    <source>
        <dbReference type="EMBL" id="REG06145.1"/>
    </source>
</evidence>
<comment type="similarity">
    <text evidence="3">Belongs to the class-III pyridoxal-phosphate-dependent aminotransferase family.</text>
</comment>
<accession>A0A347ZQE4</accession>
<reference evidence="4 5" key="1">
    <citation type="submission" date="2018-08" db="EMBL/GenBank/DDBJ databases">
        <title>Genomic Encyclopedia of Type Strains, Phase IV (KMG-IV): sequencing the most valuable type-strain genomes for metagenomic binning, comparative biology and taxonomic classification.</title>
        <authorList>
            <person name="Goeker M."/>
        </authorList>
    </citation>
    <scope>NUCLEOTIDE SEQUENCE [LARGE SCALE GENOMIC DNA]</scope>
    <source>
        <strain evidence="4 5">DSM 23923</strain>
    </source>
</reference>
<dbReference type="GO" id="GO:0030170">
    <property type="term" value="F:pyridoxal phosphate binding"/>
    <property type="evidence" value="ECO:0007669"/>
    <property type="project" value="InterPro"/>
</dbReference>
<dbReference type="EMBL" id="QUMS01000004">
    <property type="protein sequence ID" value="REG06145.1"/>
    <property type="molecule type" value="Genomic_DNA"/>
</dbReference>
<dbReference type="AlphaFoldDB" id="A0A347ZQE4"/>